<dbReference type="Gene3D" id="3.90.1150.10">
    <property type="entry name" value="Aspartate Aminotransferase, domain 1"/>
    <property type="match status" value="1"/>
</dbReference>
<dbReference type="GO" id="GO:0019544">
    <property type="term" value="P:L-arginine catabolic process to L-glutamate"/>
    <property type="evidence" value="ECO:0007669"/>
    <property type="project" value="TreeGrafter"/>
</dbReference>
<dbReference type="PANTHER" id="PTHR11986:SF18">
    <property type="entry name" value="ORNITHINE AMINOTRANSFERASE, MITOCHONDRIAL"/>
    <property type="match status" value="1"/>
</dbReference>
<evidence type="ECO:0000256" key="9">
    <source>
        <dbReference type="RuleBase" id="RU365036"/>
    </source>
</evidence>
<dbReference type="InterPro" id="IPR049704">
    <property type="entry name" value="Aminotrans_3_PPA_site"/>
</dbReference>
<keyword evidence="6 9" id="KW-0808">Transferase</keyword>
<evidence type="ECO:0000256" key="1">
    <source>
        <dbReference type="ARBA" id="ARBA00001933"/>
    </source>
</evidence>
<gene>
    <name evidence="11" type="ORF">CONPUDRAFT_63656</name>
</gene>
<dbReference type="AlphaFoldDB" id="A0A5M3MC16"/>
<keyword evidence="12" id="KW-1185">Reference proteome</keyword>
<dbReference type="NCBIfam" id="TIGR01885">
    <property type="entry name" value="Orn_aminotrans"/>
    <property type="match status" value="1"/>
</dbReference>
<dbReference type="EC" id="2.6.1.13" evidence="4 9"/>
<reference evidence="12" key="1">
    <citation type="journal article" date="2012" name="Science">
        <title>The Paleozoic origin of enzymatic lignin decomposition reconstructed from 31 fungal genomes.</title>
        <authorList>
            <person name="Floudas D."/>
            <person name="Binder M."/>
            <person name="Riley R."/>
            <person name="Barry K."/>
            <person name="Blanchette R.A."/>
            <person name="Henrissat B."/>
            <person name="Martinez A.T."/>
            <person name="Otillar R."/>
            <person name="Spatafora J.W."/>
            <person name="Yadav J.S."/>
            <person name="Aerts A."/>
            <person name="Benoit I."/>
            <person name="Boyd A."/>
            <person name="Carlson A."/>
            <person name="Copeland A."/>
            <person name="Coutinho P.M."/>
            <person name="de Vries R.P."/>
            <person name="Ferreira P."/>
            <person name="Findley K."/>
            <person name="Foster B."/>
            <person name="Gaskell J."/>
            <person name="Glotzer D."/>
            <person name="Gorecki P."/>
            <person name="Heitman J."/>
            <person name="Hesse C."/>
            <person name="Hori C."/>
            <person name="Igarashi K."/>
            <person name="Jurgens J.A."/>
            <person name="Kallen N."/>
            <person name="Kersten P."/>
            <person name="Kohler A."/>
            <person name="Kuees U."/>
            <person name="Kumar T.K.A."/>
            <person name="Kuo A."/>
            <person name="LaButti K."/>
            <person name="Larrondo L.F."/>
            <person name="Lindquist E."/>
            <person name="Ling A."/>
            <person name="Lombard V."/>
            <person name="Lucas S."/>
            <person name="Lundell T."/>
            <person name="Martin R."/>
            <person name="McLaughlin D.J."/>
            <person name="Morgenstern I."/>
            <person name="Morin E."/>
            <person name="Murat C."/>
            <person name="Nagy L.G."/>
            <person name="Nolan M."/>
            <person name="Ohm R.A."/>
            <person name="Patyshakuliyeva A."/>
            <person name="Rokas A."/>
            <person name="Ruiz-Duenas F.J."/>
            <person name="Sabat G."/>
            <person name="Salamov A."/>
            <person name="Samejima M."/>
            <person name="Schmutz J."/>
            <person name="Slot J.C."/>
            <person name="St John F."/>
            <person name="Stenlid J."/>
            <person name="Sun H."/>
            <person name="Sun S."/>
            <person name="Syed K."/>
            <person name="Tsang A."/>
            <person name="Wiebenga A."/>
            <person name="Young D."/>
            <person name="Pisabarro A."/>
            <person name="Eastwood D.C."/>
            <person name="Martin F."/>
            <person name="Cullen D."/>
            <person name="Grigoriev I.V."/>
            <person name="Hibbett D.S."/>
        </authorList>
    </citation>
    <scope>NUCLEOTIDE SEQUENCE [LARGE SCALE GENOMIC DNA]</scope>
    <source>
        <strain evidence="12">RWD-64-598 SS2</strain>
    </source>
</reference>
<comment type="similarity">
    <text evidence="3 8">Belongs to the class-III pyridoxal-phosphate-dependent aminotransferase family.</text>
</comment>
<comment type="caution">
    <text evidence="11">The sequence shown here is derived from an EMBL/GenBank/DDBJ whole genome shotgun (WGS) entry which is preliminary data.</text>
</comment>
<evidence type="ECO:0000256" key="6">
    <source>
        <dbReference type="ARBA" id="ARBA00022679"/>
    </source>
</evidence>
<evidence type="ECO:0000256" key="3">
    <source>
        <dbReference type="ARBA" id="ARBA00008954"/>
    </source>
</evidence>
<dbReference type="EMBL" id="JH711585">
    <property type="protein sequence ID" value="EIW76566.1"/>
    <property type="molecule type" value="Genomic_DNA"/>
</dbReference>
<dbReference type="InterPro" id="IPR005814">
    <property type="entry name" value="Aminotrans_3"/>
</dbReference>
<dbReference type="PANTHER" id="PTHR11986">
    <property type="entry name" value="AMINOTRANSFERASE CLASS III"/>
    <property type="match status" value="1"/>
</dbReference>
<comment type="pathway">
    <text evidence="2 9">Amino-acid biosynthesis; L-proline biosynthesis; L-glutamate 5-semialdehyde from L-ornithine: step 1/1.</text>
</comment>
<dbReference type="OrthoDB" id="10261433at2759"/>
<dbReference type="InterPro" id="IPR015422">
    <property type="entry name" value="PyrdxlP-dep_Trfase_small"/>
</dbReference>
<dbReference type="InterPro" id="IPR050103">
    <property type="entry name" value="Class-III_PLP-dep_AT"/>
</dbReference>
<dbReference type="PIRSF" id="PIRSF000521">
    <property type="entry name" value="Transaminase_4ab_Lys_Orn"/>
    <property type="match status" value="1"/>
</dbReference>
<dbReference type="Proteomes" id="UP000053558">
    <property type="component" value="Unassembled WGS sequence"/>
</dbReference>
<proteinExistence type="inferred from homology"/>
<dbReference type="PROSITE" id="PS00600">
    <property type="entry name" value="AA_TRANSFER_CLASS_3"/>
    <property type="match status" value="1"/>
</dbReference>
<dbReference type="GeneID" id="19208309"/>
<dbReference type="InterPro" id="IPR015424">
    <property type="entry name" value="PyrdxlP-dep_Trfase"/>
</dbReference>
<evidence type="ECO:0000256" key="8">
    <source>
        <dbReference type="RuleBase" id="RU003560"/>
    </source>
</evidence>
<dbReference type="Pfam" id="PF00202">
    <property type="entry name" value="Aminotran_3"/>
    <property type="match status" value="1"/>
</dbReference>
<evidence type="ECO:0000256" key="4">
    <source>
        <dbReference type="ARBA" id="ARBA00012924"/>
    </source>
</evidence>
<dbReference type="GO" id="GO:0055129">
    <property type="term" value="P:L-proline biosynthetic process"/>
    <property type="evidence" value="ECO:0007669"/>
    <property type="project" value="UniProtKB-UniPathway"/>
</dbReference>
<dbReference type="UniPathway" id="UPA00098">
    <property type="reaction ID" value="UER00358"/>
</dbReference>
<comment type="catalytic activity">
    <reaction evidence="9">
        <text>a 2-oxocarboxylate + L-ornithine = L-glutamate 5-semialdehyde + an L-alpha-amino acid</text>
        <dbReference type="Rhea" id="RHEA:13877"/>
        <dbReference type="ChEBI" id="CHEBI:35179"/>
        <dbReference type="ChEBI" id="CHEBI:46911"/>
        <dbReference type="ChEBI" id="CHEBI:58066"/>
        <dbReference type="ChEBI" id="CHEBI:59869"/>
        <dbReference type="EC" id="2.6.1.13"/>
    </reaction>
</comment>
<protein>
    <recommendedName>
        <fullName evidence="4 9">Ornithine aminotransferase</fullName>
        <ecNumber evidence="4 9">2.6.1.13</ecNumber>
    </recommendedName>
</protein>
<feature type="region of interest" description="Disordered" evidence="10">
    <location>
        <begin position="1"/>
        <end position="23"/>
    </location>
</feature>
<dbReference type="InterPro" id="IPR010164">
    <property type="entry name" value="Orn_aminotrans"/>
</dbReference>
<dbReference type="FunFam" id="3.90.1150.10:FF:000152">
    <property type="entry name" value="Ornithine aminotransferase"/>
    <property type="match status" value="1"/>
</dbReference>
<dbReference type="FunFam" id="3.40.640.10:FF:000011">
    <property type="entry name" value="Ornithine aminotransferase"/>
    <property type="match status" value="1"/>
</dbReference>
<dbReference type="SUPFAM" id="SSF53383">
    <property type="entry name" value="PLP-dependent transferases"/>
    <property type="match status" value="1"/>
</dbReference>
<evidence type="ECO:0000256" key="2">
    <source>
        <dbReference type="ARBA" id="ARBA00004998"/>
    </source>
</evidence>
<evidence type="ECO:0000256" key="10">
    <source>
        <dbReference type="SAM" id="MobiDB-lite"/>
    </source>
</evidence>
<evidence type="ECO:0000313" key="11">
    <source>
        <dbReference type="EMBL" id="EIW76566.1"/>
    </source>
</evidence>
<organism evidence="11 12">
    <name type="scientific">Coniophora puteana (strain RWD-64-598)</name>
    <name type="common">Brown rot fungus</name>
    <dbReference type="NCBI Taxonomy" id="741705"/>
    <lineage>
        <taxon>Eukaryota</taxon>
        <taxon>Fungi</taxon>
        <taxon>Dikarya</taxon>
        <taxon>Basidiomycota</taxon>
        <taxon>Agaricomycotina</taxon>
        <taxon>Agaricomycetes</taxon>
        <taxon>Agaricomycetidae</taxon>
        <taxon>Boletales</taxon>
        <taxon>Coniophorineae</taxon>
        <taxon>Coniophoraceae</taxon>
        <taxon>Coniophora</taxon>
    </lineage>
</organism>
<dbReference type="InterPro" id="IPR015421">
    <property type="entry name" value="PyrdxlP-dep_Trfase_major"/>
</dbReference>
<evidence type="ECO:0000313" key="12">
    <source>
        <dbReference type="Proteomes" id="UP000053558"/>
    </source>
</evidence>
<dbReference type="RefSeq" id="XP_007772891.1">
    <property type="nucleotide sequence ID" value="XM_007774701.1"/>
</dbReference>
<keyword evidence="7 8" id="KW-0663">Pyridoxal phosphate</keyword>
<dbReference type="OMA" id="RSAWDLC"/>
<comment type="cofactor">
    <cofactor evidence="1 9">
        <name>pyridoxal 5'-phosphate</name>
        <dbReference type="ChEBI" id="CHEBI:597326"/>
    </cofactor>
</comment>
<dbReference type="GO" id="GO:0030170">
    <property type="term" value="F:pyridoxal phosphate binding"/>
    <property type="evidence" value="ECO:0007669"/>
    <property type="project" value="InterPro"/>
</dbReference>
<keyword evidence="5 9" id="KW-0032">Aminotransferase</keyword>
<dbReference type="GO" id="GO:0042802">
    <property type="term" value="F:identical protein binding"/>
    <property type="evidence" value="ECO:0007669"/>
    <property type="project" value="TreeGrafter"/>
</dbReference>
<feature type="compositionally biased region" description="Polar residues" evidence="10">
    <location>
        <begin position="7"/>
        <end position="18"/>
    </location>
</feature>
<dbReference type="GO" id="GO:0005737">
    <property type="term" value="C:cytoplasm"/>
    <property type="evidence" value="ECO:0007669"/>
    <property type="project" value="TreeGrafter"/>
</dbReference>
<dbReference type="GO" id="GO:0004587">
    <property type="term" value="F:ornithine aminotransferase activity"/>
    <property type="evidence" value="ECO:0007669"/>
    <property type="project" value="UniProtKB-EC"/>
</dbReference>
<evidence type="ECO:0000256" key="5">
    <source>
        <dbReference type="ARBA" id="ARBA00022576"/>
    </source>
</evidence>
<accession>A0A5M3MC16</accession>
<dbReference type="CDD" id="cd00610">
    <property type="entry name" value="OAT_like"/>
    <property type="match status" value="1"/>
</dbReference>
<dbReference type="Gene3D" id="3.40.640.10">
    <property type="entry name" value="Type I PLP-dependent aspartate aminotransferase-like (Major domain)"/>
    <property type="match status" value="1"/>
</dbReference>
<evidence type="ECO:0000256" key="7">
    <source>
        <dbReference type="ARBA" id="ARBA00022898"/>
    </source>
</evidence>
<dbReference type="GO" id="GO:0010121">
    <property type="term" value="P:L-arginine catabolic process to proline via ornithine"/>
    <property type="evidence" value="ECO:0007669"/>
    <property type="project" value="TreeGrafter"/>
</dbReference>
<dbReference type="KEGG" id="cput:CONPUDRAFT_63656"/>
<name>A0A5M3MC16_CONPW</name>
<sequence length="463" mass="50106">MAPAVLNQITGNGAGSTKNDAEPRLTSADVVHKEHEYGAHNYHPLPVVFDVGKGAKVWDPEGREYIDMLSAYSAVNQGHCHPKIVGALVEQAQKLTLSSRAFYNSVFGQYAQMITEMFGYESVLPMNTGAEAVETAVKLARKWGYVKKGVPEGKAIVLSVEGNFHGRTLGVISMSTDPESRTGFGPYLENVGPTFQDNGNLRTIRFGEAADLERALELHGKHVAGFLVEPIQGEAGIVVPPAGYLAKVRELCTKHNVLLICDEIQTGLCRTGKMMAFEHENIRPDVVLLGKALSGGVYPVSAVLADKEIMHCIKPGEHGSTYGGNPLGCAVAMAALRVLVDENLAERARVLGEKFRSGIEAFNSPFVKTVRGRGLFNAVVIDESQSGKGRTAWQFCLLLKSRGVLAKPTHVNTIRFAPPLVISEEELAKGISIIGECLKDFDQLDDIPGDVDSEKGFQEHISN</sequence>